<evidence type="ECO:0000313" key="3">
    <source>
        <dbReference type="EMBL" id="OOK75901.1"/>
    </source>
</evidence>
<gene>
    <name evidence="3" type="ORF">BZL30_3988</name>
</gene>
<protein>
    <submittedName>
        <fullName evidence="3">Conserved transmembrane domain protein</fullName>
    </submittedName>
</protein>
<feature type="region of interest" description="Disordered" evidence="1">
    <location>
        <begin position="88"/>
        <end position="156"/>
    </location>
</feature>
<feature type="transmembrane region" description="Helical" evidence="2">
    <location>
        <begin position="46"/>
        <end position="68"/>
    </location>
</feature>
<sequence>MNLLQQATAVADRTEVLGPVEPAPPASVRRSAAEDGEAYARRRRNLLIGISAGAAVLLVALLVLVSVIDKVFGNVGAGLNRDQLGLNTQTSSASEASSAPAGSTVKPTKATVFSPTGRPTTQAKPIWPSTAIPAPPGKPTPTPTPSRSPLSRTASD</sequence>
<accession>A0A1V3XBR8</accession>
<name>A0A1V3XBR8_MYCKA</name>
<comment type="caution">
    <text evidence="3">The sequence shown here is derived from an EMBL/GenBank/DDBJ whole genome shotgun (WGS) entry which is preliminary data.</text>
</comment>
<feature type="compositionally biased region" description="Pro residues" evidence="1">
    <location>
        <begin position="133"/>
        <end position="146"/>
    </location>
</feature>
<reference evidence="3 4" key="1">
    <citation type="submission" date="2017-02" db="EMBL/GenBank/DDBJ databases">
        <title>Complete genome sequences of Mycobacterium kansasii strains isolated from rhesus macaques.</title>
        <authorList>
            <person name="Panda A."/>
            <person name="Nagaraj S."/>
            <person name="Zhao X."/>
            <person name="Tettelin H."/>
            <person name="Detolla L.J."/>
        </authorList>
    </citation>
    <scope>NUCLEOTIDE SEQUENCE [LARGE SCALE GENOMIC DNA]</scope>
    <source>
        <strain evidence="3 4">11-3813</strain>
    </source>
</reference>
<evidence type="ECO:0000256" key="1">
    <source>
        <dbReference type="SAM" id="MobiDB-lite"/>
    </source>
</evidence>
<organism evidence="3 4">
    <name type="scientific">Mycobacterium kansasii</name>
    <dbReference type="NCBI Taxonomy" id="1768"/>
    <lineage>
        <taxon>Bacteria</taxon>
        <taxon>Bacillati</taxon>
        <taxon>Actinomycetota</taxon>
        <taxon>Actinomycetes</taxon>
        <taxon>Mycobacteriales</taxon>
        <taxon>Mycobacteriaceae</taxon>
        <taxon>Mycobacterium</taxon>
    </lineage>
</organism>
<proteinExistence type="predicted"/>
<evidence type="ECO:0000256" key="2">
    <source>
        <dbReference type="SAM" id="Phobius"/>
    </source>
</evidence>
<feature type="compositionally biased region" description="Low complexity" evidence="1">
    <location>
        <begin position="147"/>
        <end position="156"/>
    </location>
</feature>
<keyword evidence="2" id="KW-1133">Transmembrane helix</keyword>
<feature type="compositionally biased region" description="Low complexity" evidence="1">
    <location>
        <begin position="91"/>
        <end position="103"/>
    </location>
</feature>
<dbReference type="EMBL" id="MVBM01000003">
    <property type="protein sequence ID" value="OOK75901.1"/>
    <property type="molecule type" value="Genomic_DNA"/>
</dbReference>
<dbReference type="AlphaFoldDB" id="A0A1V3XBR8"/>
<evidence type="ECO:0000313" key="4">
    <source>
        <dbReference type="Proteomes" id="UP000189229"/>
    </source>
</evidence>
<dbReference type="Proteomes" id="UP000189229">
    <property type="component" value="Unassembled WGS sequence"/>
</dbReference>
<keyword evidence="2" id="KW-0472">Membrane</keyword>
<feature type="compositionally biased region" description="Polar residues" evidence="1">
    <location>
        <begin position="111"/>
        <end position="123"/>
    </location>
</feature>
<keyword evidence="2 3" id="KW-0812">Transmembrane</keyword>